<dbReference type="OrthoDB" id="262740at2"/>
<organism evidence="1 2">
    <name type="scientific">Streptomyces klenkii</name>
    <dbReference type="NCBI Taxonomy" id="1420899"/>
    <lineage>
        <taxon>Bacteria</taxon>
        <taxon>Bacillati</taxon>
        <taxon>Actinomycetota</taxon>
        <taxon>Actinomycetes</taxon>
        <taxon>Kitasatosporales</taxon>
        <taxon>Streptomycetaceae</taxon>
        <taxon>Streptomyces</taxon>
    </lineage>
</organism>
<keyword evidence="2" id="KW-1185">Reference proteome</keyword>
<reference evidence="1 2" key="1">
    <citation type="journal article" date="2015" name="Antonie Van Leeuwenhoek">
        <title>Streptomyces klenkii sp. nov., isolated from deep marine sediment.</title>
        <authorList>
            <person name="Veyisoglu A."/>
            <person name="Sahin N."/>
        </authorList>
    </citation>
    <scope>NUCLEOTIDE SEQUENCE [LARGE SCALE GENOMIC DNA]</scope>
    <source>
        <strain evidence="1 2">KCTC 29202</strain>
    </source>
</reference>
<name>A0A3B0BV48_9ACTN</name>
<dbReference type="SUPFAM" id="SSF69279">
    <property type="entry name" value="Phage tail proteins"/>
    <property type="match status" value="1"/>
</dbReference>
<gene>
    <name evidence="1" type="ORF">D7231_00570</name>
</gene>
<dbReference type="RefSeq" id="WP_120752890.1">
    <property type="nucleotide sequence ID" value="NZ_RBAM01000001.1"/>
</dbReference>
<dbReference type="EMBL" id="RBAM01000001">
    <property type="protein sequence ID" value="RKN77275.1"/>
    <property type="molecule type" value="Genomic_DNA"/>
</dbReference>
<sequence length="372" mass="39507">MTGSLQLMLLVGKTVPVPAPAILTDALQSVQVTSSSGAASGFQLTLAVSKNSPITQLLLPTGLLDPKTRVIVVAVVSGMPHVLMDGVITRHELDPGTAPGTATLTLTGEDLSLLMKLEHRRESYEGLPRPIQVAMVCARYAEYGIIPVPVPPVIEELPLTGATDVQTQTDLEYLNGLAQRSGYVFFIEPGPVPGTSVAYWGPEVRTGVPQPALTVNSDAATNVESLRFAYDGLSATEYTVDVPVPVLKTTIKVPVPDVSLLRPPLAVRPAPAFTQKPLPDLTGRSLADVLLLGLSRTAESRDAVTAQGSLDVLRYGHVLKARQLVGVRGAGTAHDGLYYVRSVTHDIKRGAYRQSFGLVREGFVSSTPVVIP</sequence>
<evidence type="ECO:0000313" key="2">
    <source>
        <dbReference type="Proteomes" id="UP000270343"/>
    </source>
</evidence>
<dbReference type="AlphaFoldDB" id="A0A3B0BV48"/>
<accession>A0A3B0BV48</accession>
<evidence type="ECO:0000313" key="1">
    <source>
        <dbReference type="EMBL" id="RKN77275.1"/>
    </source>
</evidence>
<proteinExistence type="predicted"/>
<protein>
    <recommendedName>
        <fullName evidence="3">Phage late control D family protein</fullName>
    </recommendedName>
</protein>
<comment type="caution">
    <text evidence="1">The sequence shown here is derived from an EMBL/GenBank/DDBJ whole genome shotgun (WGS) entry which is preliminary data.</text>
</comment>
<dbReference type="Proteomes" id="UP000270343">
    <property type="component" value="Unassembled WGS sequence"/>
</dbReference>
<evidence type="ECO:0008006" key="3">
    <source>
        <dbReference type="Google" id="ProtNLM"/>
    </source>
</evidence>